<evidence type="ECO:0000313" key="10">
    <source>
        <dbReference type="Proteomes" id="UP000886939"/>
    </source>
</evidence>
<evidence type="ECO:0000259" key="6">
    <source>
        <dbReference type="PROSITE" id="PS51898"/>
    </source>
</evidence>
<organism evidence="8 10">
    <name type="scientific">Aeromonas caviae</name>
    <name type="common">Aeromonas punctata</name>
    <dbReference type="NCBI Taxonomy" id="648"/>
    <lineage>
        <taxon>Bacteria</taxon>
        <taxon>Pseudomonadati</taxon>
        <taxon>Pseudomonadota</taxon>
        <taxon>Gammaproteobacteria</taxon>
        <taxon>Aeromonadales</taxon>
        <taxon>Aeromonadaceae</taxon>
        <taxon>Aeromonas</taxon>
    </lineage>
</organism>
<comment type="caution">
    <text evidence="8">The sequence shown here is derived from an EMBL/GenBank/DDBJ whole genome shotgun (WGS) entry which is preliminary data.</text>
</comment>
<dbReference type="PROSITE" id="PS51900">
    <property type="entry name" value="CB"/>
    <property type="match status" value="1"/>
</dbReference>
<dbReference type="AlphaFoldDB" id="A0AAV4YF98"/>
<name>A0AAV4YF98_AERCA</name>
<gene>
    <name evidence="8" type="ORF">KAM343_06290</name>
    <name evidence="9" type="ORF">SJS77_15415</name>
</gene>
<sequence>MGSIRSRDGKLFFDFHYQQVRCREQTMLKDTKLNRSRLEKVMEEIESAIRLGRFVYRDYFPSSKRCAEFEQLDQATQDVITHAPDAPRLISNMPSFASFSRQWLSENEAFWKTSHCLNINSIFERYLLPAFGSQPIDTITRADILNFRGRLGKGYTASKRSITNDRINHIMTPLRCVFSEAAMRCDFENPFQNIRPLKISRGSIEPFSLAEVRTFLAGVRADYQPYYTVRFFTGMRTAEIDGLLWRYVDFGKRQILIEQVLVNGKVETPKTQSSYRAIQMSEPVYQALRKQHEATRHCDYVFCNDAGNPLDHRNVTKRIWYPTLLILGLSRRRPYQTRHTTATLWLAAGESPEWIAQQLGHSTTKMLFEVYSRFIPNATRQDGSAFNSLIAST</sequence>
<dbReference type="InterPro" id="IPR050808">
    <property type="entry name" value="Phage_Integrase"/>
</dbReference>
<reference evidence="8" key="1">
    <citation type="submission" date="2021-07" db="EMBL/GenBank/DDBJ databases">
        <title>Draft genome sequence of carbapenem-resistant Aeromonas spp. in Japan.</title>
        <authorList>
            <person name="Maehana S."/>
            <person name="Suzuki M."/>
            <person name="Kitasato H."/>
        </authorList>
    </citation>
    <scope>NUCLEOTIDE SEQUENCE</scope>
    <source>
        <strain evidence="8">KAM343</strain>
    </source>
</reference>
<reference evidence="9" key="2">
    <citation type="submission" date="2023-11" db="EMBL/GenBank/DDBJ databases">
        <title>WGS of Aeromonas in Northern Israel.</title>
        <authorList>
            <person name="Hershko Y."/>
        </authorList>
    </citation>
    <scope>NUCLEOTIDE SEQUENCE</scope>
    <source>
        <strain evidence="9">77416</strain>
    </source>
</reference>
<protein>
    <submittedName>
        <fullName evidence="9">DUF3596 domain-containing protein</fullName>
    </submittedName>
</protein>
<dbReference type="CDD" id="cd01189">
    <property type="entry name" value="INT_ICEBs1_C_like"/>
    <property type="match status" value="1"/>
</dbReference>
<dbReference type="GO" id="GO:0015074">
    <property type="term" value="P:DNA integration"/>
    <property type="evidence" value="ECO:0007669"/>
    <property type="project" value="UniProtKB-KW"/>
</dbReference>
<dbReference type="EMBL" id="BPNI01000006">
    <property type="protein sequence ID" value="GJA39833.1"/>
    <property type="molecule type" value="Genomic_DNA"/>
</dbReference>
<dbReference type="Gene3D" id="1.10.150.130">
    <property type="match status" value="1"/>
</dbReference>
<dbReference type="RefSeq" id="WP_223915689.1">
    <property type="nucleotide sequence ID" value="NZ_BPNB01000016.1"/>
</dbReference>
<dbReference type="InterPro" id="IPR011010">
    <property type="entry name" value="DNA_brk_join_enz"/>
</dbReference>
<proteinExistence type="inferred from homology"/>
<evidence type="ECO:0000256" key="1">
    <source>
        <dbReference type="ARBA" id="ARBA00008857"/>
    </source>
</evidence>
<dbReference type="Pfam" id="PF22022">
    <property type="entry name" value="Phage_int_M"/>
    <property type="match status" value="1"/>
</dbReference>
<feature type="domain" description="Tyr recombinase" evidence="6">
    <location>
        <begin position="202"/>
        <end position="384"/>
    </location>
</feature>
<keyword evidence="2" id="KW-0229">DNA integration</keyword>
<evidence type="ECO:0000256" key="3">
    <source>
        <dbReference type="ARBA" id="ARBA00023125"/>
    </source>
</evidence>
<accession>A0AAV4YF98</accession>
<evidence type="ECO:0000313" key="9">
    <source>
        <dbReference type="EMBL" id="MDX7721839.1"/>
    </source>
</evidence>
<evidence type="ECO:0000259" key="7">
    <source>
        <dbReference type="PROSITE" id="PS51900"/>
    </source>
</evidence>
<dbReference type="Pfam" id="PF12167">
    <property type="entry name" value="Arm-DNA-bind_2"/>
    <property type="match status" value="1"/>
</dbReference>
<dbReference type="InterPro" id="IPR044068">
    <property type="entry name" value="CB"/>
</dbReference>
<evidence type="ECO:0000256" key="4">
    <source>
        <dbReference type="ARBA" id="ARBA00023172"/>
    </source>
</evidence>
<keyword evidence="3 5" id="KW-0238">DNA-binding</keyword>
<comment type="similarity">
    <text evidence="1">Belongs to the 'phage' integrase family.</text>
</comment>
<dbReference type="Proteomes" id="UP001277183">
    <property type="component" value="Unassembled WGS sequence"/>
</dbReference>
<evidence type="ECO:0000313" key="8">
    <source>
        <dbReference type="EMBL" id="GJA39833.1"/>
    </source>
</evidence>
<dbReference type="GO" id="GO:0003677">
    <property type="term" value="F:DNA binding"/>
    <property type="evidence" value="ECO:0007669"/>
    <property type="project" value="UniProtKB-UniRule"/>
</dbReference>
<dbReference type="InterPro" id="IPR010998">
    <property type="entry name" value="Integrase_recombinase_N"/>
</dbReference>
<dbReference type="InterPro" id="IPR053876">
    <property type="entry name" value="Phage_int_M"/>
</dbReference>
<dbReference type="Gene3D" id="1.10.443.10">
    <property type="entry name" value="Intergrase catalytic core"/>
    <property type="match status" value="1"/>
</dbReference>
<dbReference type="SUPFAM" id="SSF56349">
    <property type="entry name" value="DNA breaking-rejoining enzymes"/>
    <property type="match status" value="1"/>
</dbReference>
<dbReference type="EMBL" id="JAWZVU010000100">
    <property type="protein sequence ID" value="MDX7721839.1"/>
    <property type="molecule type" value="Genomic_DNA"/>
</dbReference>
<evidence type="ECO:0000256" key="5">
    <source>
        <dbReference type="PROSITE-ProRule" id="PRU01248"/>
    </source>
</evidence>
<feature type="domain" description="Core-binding (CB)" evidence="7">
    <location>
        <begin position="94"/>
        <end position="182"/>
    </location>
</feature>
<dbReference type="PANTHER" id="PTHR30629">
    <property type="entry name" value="PROPHAGE INTEGRASE"/>
    <property type="match status" value="1"/>
</dbReference>
<dbReference type="Proteomes" id="UP000886939">
    <property type="component" value="Unassembled WGS sequence"/>
</dbReference>
<dbReference type="InterPro" id="IPR013762">
    <property type="entry name" value="Integrase-like_cat_sf"/>
</dbReference>
<dbReference type="InterPro" id="IPR002104">
    <property type="entry name" value="Integrase_catalytic"/>
</dbReference>
<dbReference type="PROSITE" id="PS51898">
    <property type="entry name" value="TYR_RECOMBINASE"/>
    <property type="match status" value="1"/>
</dbReference>
<dbReference type="GO" id="GO:0006310">
    <property type="term" value="P:DNA recombination"/>
    <property type="evidence" value="ECO:0007669"/>
    <property type="project" value="UniProtKB-KW"/>
</dbReference>
<dbReference type="PANTHER" id="PTHR30629:SF2">
    <property type="entry name" value="PROPHAGE INTEGRASE INTS-RELATED"/>
    <property type="match status" value="1"/>
</dbReference>
<dbReference type="Pfam" id="PF00589">
    <property type="entry name" value="Phage_integrase"/>
    <property type="match status" value="1"/>
</dbReference>
<evidence type="ECO:0000256" key="2">
    <source>
        <dbReference type="ARBA" id="ARBA00022908"/>
    </source>
</evidence>
<dbReference type="InterPro" id="IPR022000">
    <property type="entry name" value="Min27-like_integrase_DNA_bind"/>
</dbReference>
<keyword evidence="4" id="KW-0233">DNA recombination</keyword>